<dbReference type="PANTHER" id="PTHR45586:SF1">
    <property type="entry name" value="LIPOPOLYSACCHARIDE ASSEMBLY PROTEIN B"/>
    <property type="match status" value="1"/>
</dbReference>
<comment type="caution">
    <text evidence="4">The sequence shown here is derived from an EMBL/GenBank/DDBJ whole genome shotgun (WGS) entry which is preliminary data.</text>
</comment>
<evidence type="ECO:0000256" key="2">
    <source>
        <dbReference type="ARBA" id="ARBA00022803"/>
    </source>
</evidence>
<dbReference type="EMBL" id="LQWZ01000023">
    <property type="protein sequence ID" value="OAH55889.1"/>
    <property type="molecule type" value="Genomic_DNA"/>
</dbReference>
<feature type="repeat" description="TPR" evidence="3">
    <location>
        <begin position="204"/>
        <end position="237"/>
    </location>
</feature>
<sequence>MINAEKMIAHLEQGDMEKASSLYESVLASSDAEEQFMLGEQLLQLGFLDEARQLFMVLLESFPGEGELSLLLAETLVEMDREEEAMNILEEIDDTDPFYARSLLVLADIYQMQGLYEVSEQKLLKAQRVEPDELIINLALGELYLEEGKFLEAVRQYETLAEANETEIAGILIYKRLAEAYSAGGAFEESLPFYKKALDSKVDVDTLFMYGFTAFQAGQYKLAAIKLTEAAELDPDYHSIYLHLARAYEMEEEIDLALEAARSGLARDTYQKELYLLAGKLALKSGMEEEGESHLRESLALDPEYTEAALALNALLMKKEQYAGVLEIVSMFRESGSAEPLLLWDATRAAERLEEYEEAGELYAQLFPILKENTEFLSEYGYFLLEEGRRADALVVFEMLLKEEPQNDEWIDLVDRLKMDVY</sequence>
<dbReference type="SMART" id="SM00028">
    <property type="entry name" value="TPR"/>
    <property type="match status" value="7"/>
</dbReference>
<dbReference type="InterPro" id="IPR011990">
    <property type="entry name" value="TPR-like_helical_dom_sf"/>
</dbReference>
<protein>
    <submittedName>
        <fullName evidence="4">Uncharacterized protein</fullName>
    </submittedName>
</protein>
<dbReference type="SUPFAM" id="SSF48452">
    <property type="entry name" value="TPR-like"/>
    <property type="match status" value="2"/>
</dbReference>
<keyword evidence="1" id="KW-0677">Repeat</keyword>
<gene>
    <name evidence="4" type="ORF">AWH48_04225</name>
</gene>
<dbReference type="OrthoDB" id="2080803at2"/>
<evidence type="ECO:0000313" key="4">
    <source>
        <dbReference type="EMBL" id="OAH55889.1"/>
    </source>
</evidence>
<evidence type="ECO:0000256" key="3">
    <source>
        <dbReference type="PROSITE-ProRule" id="PRU00339"/>
    </source>
</evidence>
<dbReference type="RefSeq" id="WP_018393782.1">
    <property type="nucleotide sequence ID" value="NZ_LQWZ01000023.1"/>
</dbReference>
<dbReference type="Pfam" id="PF13432">
    <property type="entry name" value="TPR_16"/>
    <property type="match status" value="2"/>
</dbReference>
<evidence type="ECO:0000256" key="1">
    <source>
        <dbReference type="ARBA" id="ARBA00022737"/>
    </source>
</evidence>
<name>A0A177KRD3_9BACI</name>
<dbReference type="InterPro" id="IPR019734">
    <property type="entry name" value="TPR_rpt"/>
</dbReference>
<keyword evidence="2 3" id="KW-0802">TPR repeat</keyword>
<dbReference type="InterPro" id="IPR051012">
    <property type="entry name" value="CellSynth/LPSAsmb/PSIAsmb"/>
</dbReference>
<dbReference type="PANTHER" id="PTHR45586">
    <property type="entry name" value="TPR REPEAT-CONTAINING PROTEIN PA4667"/>
    <property type="match status" value="1"/>
</dbReference>
<dbReference type="Pfam" id="PF14559">
    <property type="entry name" value="TPR_19"/>
    <property type="match status" value="1"/>
</dbReference>
<reference evidence="4 5" key="1">
    <citation type="submission" date="2016-01" db="EMBL/GenBank/DDBJ databases">
        <title>Investigation of taxonomic status of Bacillus aminovorans.</title>
        <authorList>
            <person name="Verma A."/>
            <person name="Pal Y."/>
            <person name="Krishnamurthi S."/>
        </authorList>
    </citation>
    <scope>NUCLEOTIDE SEQUENCE [LARGE SCALE GENOMIC DNA]</scope>
    <source>
        <strain evidence="4 5">DSM 4337</strain>
    </source>
</reference>
<proteinExistence type="predicted"/>
<dbReference type="AlphaFoldDB" id="A0A177KRD3"/>
<dbReference type="Proteomes" id="UP000077271">
    <property type="component" value="Unassembled WGS sequence"/>
</dbReference>
<evidence type="ECO:0000313" key="5">
    <source>
        <dbReference type="Proteomes" id="UP000077271"/>
    </source>
</evidence>
<dbReference type="Gene3D" id="1.25.40.10">
    <property type="entry name" value="Tetratricopeptide repeat domain"/>
    <property type="match status" value="3"/>
</dbReference>
<organism evidence="4 5">
    <name type="scientific">Domibacillus aminovorans</name>
    <dbReference type="NCBI Taxonomy" id="29332"/>
    <lineage>
        <taxon>Bacteria</taxon>
        <taxon>Bacillati</taxon>
        <taxon>Bacillota</taxon>
        <taxon>Bacilli</taxon>
        <taxon>Bacillales</taxon>
        <taxon>Bacillaceae</taxon>
        <taxon>Domibacillus</taxon>
    </lineage>
</organism>
<dbReference type="PROSITE" id="PS50005">
    <property type="entry name" value="TPR"/>
    <property type="match status" value="1"/>
</dbReference>
<accession>A0A177KRD3</accession>